<keyword evidence="2" id="KW-1185">Reference proteome</keyword>
<organism evidence="1 2">
    <name type="scientific">Colocasia esculenta</name>
    <name type="common">Wild taro</name>
    <name type="synonym">Arum esculentum</name>
    <dbReference type="NCBI Taxonomy" id="4460"/>
    <lineage>
        <taxon>Eukaryota</taxon>
        <taxon>Viridiplantae</taxon>
        <taxon>Streptophyta</taxon>
        <taxon>Embryophyta</taxon>
        <taxon>Tracheophyta</taxon>
        <taxon>Spermatophyta</taxon>
        <taxon>Magnoliopsida</taxon>
        <taxon>Liliopsida</taxon>
        <taxon>Araceae</taxon>
        <taxon>Aroideae</taxon>
        <taxon>Colocasieae</taxon>
        <taxon>Colocasia</taxon>
    </lineage>
</organism>
<comment type="caution">
    <text evidence="1">The sequence shown here is derived from an EMBL/GenBank/DDBJ whole genome shotgun (WGS) entry which is preliminary data.</text>
</comment>
<accession>A0A843WAG3</accession>
<gene>
    <name evidence="1" type="ORF">Taro_032782</name>
</gene>
<dbReference type="AlphaFoldDB" id="A0A843WAG3"/>
<evidence type="ECO:0000313" key="2">
    <source>
        <dbReference type="Proteomes" id="UP000652761"/>
    </source>
</evidence>
<dbReference type="Proteomes" id="UP000652761">
    <property type="component" value="Unassembled WGS sequence"/>
</dbReference>
<name>A0A843WAG3_COLES</name>
<reference evidence="1" key="1">
    <citation type="submission" date="2017-07" db="EMBL/GenBank/DDBJ databases">
        <title>Taro Niue Genome Assembly and Annotation.</title>
        <authorList>
            <person name="Atibalentja N."/>
            <person name="Keating K."/>
            <person name="Fields C.J."/>
        </authorList>
    </citation>
    <scope>NUCLEOTIDE SEQUENCE</scope>
    <source>
        <strain evidence="1">Niue_2</strain>
        <tissue evidence="1">Leaf</tissue>
    </source>
</reference>
<proteinExistence type="predicted"/>
<sequence length="42" mass="4609">MVNTESSQVDTRDLSQGFVLPVWESVSTHLMGRSTHSGISMT</sequence>
<protein>
    <submittedName>
        <fullName evidence="1">Uncharacterized protein</fullName>
    </submittedName>
</protein>
<evidence type="ECO:0000313" key="1">
    <source>
        <dbReference type="EMBL" id="MQM00050.1"/>
    </source>
</evidence>
<dbReference type="EMBL" id="NMUH01002448">
    <property type="protein sequence ID" value="MQM00050.1"/>
    <property type="molecule type" value="Genomic_DNA"/>
</dbReference>
<feature type="non-terminal residue" evidence="1">
    <location>
        <position position="1"/>
    </location>
</feature>